<dbReference type="Gene3D" id="2.40.30.10">
    <property type="entry name" value="Translation factors"/>
    <property type="match status" value="1"/>
</dbReference>
<organism evidence="8 9">
    <name type="scientific">Crucibulum laeve</name>
    <dbReference type="NCBI Taxonomy" id="68775"/>
    <lineage>
        <taxon>Eukaryota</taxon>
        <taxon>Fungi</taxon>
        <taxon>Dikarya</taxon>
        <taxon>Basidiomycota</taxon>
        <taxon>Agaricomycotina</taxon>
        <taxon>Agaricomycetes</taxon>
        <taxon>Agaricomycetidae</taxon>
        <taxon>Agaricales</taxon>
        <taxon>Agaricineae</taxon>
        <taxon>Nidulariaceae</taxon>
        <taxon>Crucibulum</taxon>
    </lineage>
</organism>
<evidence type="ECO:0000259" key="7">
    <source>
        <dbReference type="PROSITE" id="PS51384"/>
    </source>
</evidence>
<dbReference type="InterPro" id="IPR001433">
    <property type="entry name" value="OxRdtase_FAD/NAD-bd"/>
</dbReference>
<evidence type="ECO:0000313" key="9">
    <source>
        <dbReference type="Proteomes" id="UP000308652"/>
    </source>
</evidence>
<dbReference type="InterPro" id="IPR039261">
    <property type="entry name" value="FNR_nucleotide-bd"/>
</dbReference>
<dbReference type="PROSITE" id="PS51384">
    <property type="entry name" value="FAD_FR"/>
    <property type="match status" value="1"/>
</dbReference>
<evidence type="ECO:0000256" key="5">
    <source>
        <dbReference type="ARBA" id="ARBA00023002"/>
    </source>
</evidence>
<comment type="cofactor">
    <cofactor evidence="1 6">
        <name>FAD</name>
        <dbReference type="ChEBI" id="CHEBI:57692"/>
    </cofactor>
</comment>
<dbReference type="AlphaFoldDB" id="A0A5C3MCY6"/>
<dbReference type="Gene3D" id="3.40.50.80">
    <property type="entry name" value="Nucleotide-binding domain of ferredoxin-NADP reductase (FNR) module"/>
    <property type="match status" value="1"/>
</dbReference>
<dbReference type="SUPFAM" id="SSF52343">
    <property type="entry name" value="Ferredoxin reductase-like, C-terminal NADP-linked domain"/>
    <property type="match status" value="1"/>
</dbReference>
<evidence type="ECO:0000256" key="1">
    <source>
        <dbReference type="ARBA" id="ARBA00001974"/>
    </source>
</evidence>
<feature type="domain" description="FAD-binding FR-type" evidence="7">
    <location>
        <begin position="83"/>
        <end position="190"/>
    </location>
</feature>
<dbReference type="InterPro" id="IPR008333">
    <property type="entry name" value="Cbr1-like_FAD-bd_dom"/>
</dbReference>
<evidence type="ECO:0000256" key="3">
    <source>
        <dbReference type="ARBA" id="ARBA00022630"/>
    </source>
</evidence>
<feature type="binding site" evidence="6">
    <location>
        <position position="207"/>
    </location>
    <ligand>
        <name>FAD</name>
        <dbReference type="ChEBI" id="CHEBI:57692"/>
    </ligand>
</feature>
<sequence length="366" mass="41140">MLRSRLPSRLRTQQFFSSRHQLKSVARIIPFSTNGEQQSSSTRQKIVPITVTVALGLAAATYFFFPDPYRGAPTTKNAPLSPSHFTPVKVISNEHSGPDTKLLKIAVPSQLLPAPEDRTAFFTPIWSVFIKDDDIQVERPYTPLEGVNENGHMLFWIKKYPKGEVGRWLHSKVPGDEIELRGPLMTWPWMEDKYDEVVMISGGTGITPFYQLFHTLIANPSTTSKTRFTLLHSSRIPEELPPSAILDPLVQYSSSNPDKFRLHVFVDSQDGSTPPSPIPEIHTGRISETDIRRCIGLGKLRLSWWQKLYQKEEPVDLTQRRILFIVCGPEPMINAISGPYGRNYSQGPVGGMLAAIGFSSSQVRKL</sequence>
<reference evidence="8 9" key="1">
    <citation type="journal article" date="2019" name="Nat. Ecol. Evol.">
        <title>Megaphylogeny resolves global patterns of mushroom evolution.</title>
        <authorList>
            <person name="Varga T."/>
            <person name="Krizsan K."/>
            <person name="Foldi C."/>
            <person name="Dima B."/>
            <person name="Sanchez-Garcia M."/>
            <person name="Sanchez-Ramirez S."/>
            <person name="Szollosi G.J."/>
            <person name="Szarkandi J.G."/>
            <person name="Papp V."/>
            <person name="Albert L."/>
            <person name="Andreopoulos W."/>
            <person name="Angelini C."/>
            <person name="Antonin V."/>
            <person name="Barry K.W."/>
            <person name="Bougher N.L."/>
            <person name="Buchanan P."/>
            <person name="Buyck B."/>
            <person name="Bense V."/>
            <person name="Catcheside P."/>
            <person name="Chovatia M."/>
            <person name="Cooper J."/>
            <person name="Damon W."/>
            <person name="Desjardin D."/>
            <person name="Finy P."/>
            <person name="Geml J."/>
            <person name="Haridas S."/>
            <person name="Hughes K."/>
            <person name="Justo A."/>
            <person name="Karasinski D."/>
            <person name="Kautmanova I."/>
            <person name="Kiss B."/>
            <person name="Kocsube S."/>
            <person name="Kotiranta H."/>
            <person name="LaButti K.M."/>
            <person name="Lechner B.E."/>
            <person name="Liimatainen K."/>
            <person name="Lipzen A."/>
            <person name="Lukacs Z."/>
            <person name="Mihaltcheva S."/>
            <person name="Morgado L.N."/>
            <person name="Niskanen T."/>
            <person name="Noordeloos M.E."/>
            <person name="Ohm R.A."/>
            <person name="Ortiz-Santana B."/>
            <person name="Ovrebo C."/>
            <person name="Racz N."/>
            <person name="Riley R."/>
            <person name="Savchenko A."/>
            <person name="Shiryaev A."/>
            <person name="Soop K."/>
            <person name="Spirin V."/>
            <person name="Szebenyi C."/>
            <person name="Tomsovsky M."/>
            <person name="Tulloss R.E."/>
            <person name="Uehling J."/>
            <person name="Grigoriev I.V."/>
            <person name="Vagvolgyi C."/>
            <person name="Papp T."/>
            <person name="Martin F.M."/>
            <person name="Miettinen O."/>
            <person name="Hibbett D.S."/>
            <person name="Nagy L.G."/>
        </authorList>
    </citation>
    <scope>NUCLEOTIDE SEQUENCE [LARGE SCALE GENOMIC DNA]</scope>
    <source>
        <strain evidence="8 9">CBS 166.37</strain>
    </source>
</reference>
<dbReference type="InterPro" id="IPR017927">
    <property type="entry name" value="FAD-bd_FR_type"/>
</dbReference>
<evidence type="ECO:0000256" key="2">
    <source>
        <dbReference type="ARBA" id="ARBA00006105"/>
    </source>
</evidence>
<feature type="binding site" evidence="6">
    <location>
        <position position="141"/>
    </location>
    <ligand>
        <name>FAD</name>
        <dbReference type="ChEBI" id="CHEBI:57692"/>
    </ligand>
</feature>
<evidence type="ECO:0000256" key="6">
    <source>
        <dbReference type="PIRSR" id="PIRSR601834-1"/>
    </source>
</evidence>
<feature type="binding site" evidence="6">
    <location>
        <position position="165"/>
    </location>
    <ligand>
        <name>FAD</name>
        <dbReference type="ChEBI" id="CHEBI:57692"/>
    </ligand>
</feature>
<keyword evidence="3 6" id="KW-0285">Flavoprotein</keyword>
<dbReference type="InterPro" id="IPR001834">
    <property type="entry name" value="CBR-like"/>
</dbReference>
<dbReference type="Pfam" id="PF00970">
    <property type="entry name" value="FAD_binding_6"/>
    <property type="match status" value="1"/>
</dbReference>
<dbReference type="Pfam" id="PF00175">
    <property type="entry name" value="NAD_binding_1"/>
    <property type="match status" value="1"/>
</dbReference>
<accession>A0A5C3MCY6</accession>
<keyword evidence="9" id="KW-1185">Reference proteome</keyword>
<dbReference type="CDD" id="cd06183">
    <property type="entry name" value="cyt_b5_reduct_like"/>
    <property type="match status" value="1"/>
</dbReference>
<dbReference type="InterPro" id="IPR017938">
    <property type="entry name" value="Riboflavin_synthase-like_b-brl"/>
</dbReference>
<dbReference type="GO" id="GO:0016491">
    <property type="term" value="F:oxidoreductase activity"/>
    <property type="evidence" value="ECO:0007669"/>
    <property type="project" value="UniProtKB-KW"/>
</dbReference>
<proteinExistence type="inferred from homology"/>
<name>A0A5C3MCY6_9AGAR</name>
<dbReference type="SUPFAM" id="SSF63380">
    <property type="entry name" value="Riboflavin synthase domain-like"/>
    <property type="match status" value="1"/>
</dbReference>
<comment type="similarity">
    <text evidence="2">Belongs to the flavoprotein pyridine nucleotide cytochrome reductase family.</text>
</comment>
<dbReference type="Proteomes" id="UP000308652">
    <property type="component" value="Unassembled WGS sequence"/>
</dbReference>
<protein>
    <recommendedName>
        <fullName evidence="7">FAD-binding FR-type domain-containing protein</fullName>
    </recommendedName>
</protein>
<evidence type="ECO:0000313" key="8">
    <source>
        <dbReference type="EMBL" id="TFK43212.1"/>
    </source>
</evidence>
<evidence type="ECO:0000256" key="4">
    <source>
        <dbReference type="ARBA" id="ARBA00022827"/>
    </source>
</evidence>
<dbReference type="OrthoDB" id="432685at2759"/>
<dbReference type="STRING" id="68775.A0A5C3MCY6"/>
<feature type="binding site" evidence="6">
    <location>
        <position position="158"/>
    </location>
    <ligand>
        <name>FAD</name>
        <dbReference type="ChEBI" id="CHEBI:57692"/>
    </ligand>
</feature>
<feature type="binding site" evidence="6">
    <location>
        <position position="140"/>
    </location>
    <ligand>
        <name>FAD</name>
        <dbReference type="ChEBI" id="CHEBI:57692"/>
    </ligand>
</feature>
<dbReference type="PANTHER" id="PTHR19370">
    <property type="entry name" value="NADH-CYTOCHROME B5 REDUCTASE"/>
    <property type="match status" value="1"/>
</dbReference>
<feature type="binding site" evidence="6">
    <location>
        <position position="139"/>
    </location>
    <ligand>
        <name>FAD</name>
        <dbReference type="ChEBI" id="CHEBI:57692"/>
    </ligand>
</feature>
<gene>
    <name evidence="8" type="ORF">BDQ12DRAFT_718449</name>
</gene>
<dbReference type="EMBL" id="ML213591">
    <property type="protein sequence ID" value="TFK43212.1"/>
    <property type="molecule type" value="Genomic_DNA"/>
</dbReference>
<keyword evidence="4 6" id="KW-0274">FAD</keyword>
<keyword evidence="5" id="KW-0560">Oxidoreductase</keyword>
<dbReference type="PRINTS" id="PR00406">
    <property type="entry name" value="CYTB5RDTASE"/>
</dbReference>